<feature type="domain" description="PKD" evidence="1">
    <location>
        <begin position="1151"/>
        <end position="1216"/>
    </location>
</feature>
<dbReference type="SMART" id="SM00089">
    <property type="entry name" value="PKD"/>
    <property type="match status" value="7"/>
</dbReference>
<accession>A0A847SJZ9</accession>
<dbReference type="PANTHER" id="PTHR46182:SF2">
    <property type="entry name" value="FI19480P1"/>
    <property type="match status" value="1"/>
</dbReference>
<dbReference type="InterPro" id="IPR029865">
    <property type="entry name" value="KIAA0319-like"/>
</dbReference>
<evidence type="ECO:0000313" key="2">
    <source>
        <dbReference type="EMBL" id="NLR77808.1"/>
    </source>
</evidence>
<dbReference type="Pfam" id="PF18962">
    <property type="entry name" value="Por_Secre_tail"/>
    <property type="match status" value="1"/>
</dbReference>
<dbReference type="SUPFAM" id="SSF53474">
    <property type="entry name" value="alpha/beta-Hydrolases"/>
    <property type="match status" value="1"/>
</dbReference>
<dbReference type="Gene3D" id="2.160.20.10">
    <property type="entry name" value="Single-stranded right-handed beta-helix, Pectin lyase-like"/>
    <property type="match status" value="1"/>
</dbReference>
<keyword evidence="3" id="KW-1185">Reference proteome</keyword>
<dbReference type="InterPro" id="IPR006626">
    <property type="entry name" value="PbH1"/>
</dbReference>
<dbReference type="EMBL" id="JABAHZ010000001">
    <property type="protein sequence ID" value="NLR77808.1"/>
    <property type="molecule type" value="Genomic_DNA"/>
</dbReference>
<dbReference type="InterPro" id="IPR059226">
    <property type="entry name" value="Choice_anch_Q_dom"/>
</dbReference>
<dbReference type="InterPro" id="IPR000601">
    <property type="entry name" value="PKD_dom"/>
</dbReference>
<dbReference type="CDD" id="cd00146">
    <property type="entry name" value="PKD"/>
    <property type="match status" value="5"/>
</dbReference>
<sequence length="1494" mass="158653">MINHLPLPRRSFRRSMYRLTAILLLVSCIGFLPVLGQVQTARSFSDPTMSNIKGFYEYLPAGYTRGGGKKYPLIMFFHGVGELATNSPLSGVLRNGLPKVINDGRFPTSFTVNGQQYSFIVISPQFNTWPGSGDVTLFKNYLLSKYDIDTNRIYLTGLSMGGGLTWGALCEDKTKAAAFAAAVEVCGMYPPTTTLAAVVAGNNTPVWGLHNNQDPTVPSQYSIDWVKDINSTVPTPNPLARLTLFQAASHDAWTQAYDPNYKENNKNIYEWMLQYSKSDTSTTTPPPGTAKRIVVPMTNTANGRAEMYYPNAMTALNVNPGDTLCIPAGEYEYLHLGNLTGTPDKPIVVTNCGGQVKLGVRNQGTAAVFNCPTCRFVEISGSGDKNYEYGFDLNGTNINGLPIFGITFGMGASDFDVHHLYIHDGNILLQAKTLQTCAQPQYWEGNFVMQNVKIHHLKCRNAAGEGFYIGNTHYFWNEGTCTNMRSHWIENLWVYDNDLENIGSDGIQIAMAKNGDNRVFNNRLVNYAMSKNAAQGYGILIGSGSALKVYNNNVSTGYMPAIEVFGSGVSEIYNNIISNIYYEGINVADKIPDGTTPDLFPPPTANIYNNTIVNTDSGQNAIKIFAYQTTIGHQVYNNLLVEKGTPYDYPSNGMYIKGAQPIKLQFGNNICYTDMTTANFVNGAAGDYHLLPASTAVNTGRDMSDFNLKTDYDNTIRPQGGKYDVGAFELKNGTTAPPVANAGSDITITLPVNYATLDGAASTAASGNTLTGYAWKKLSGPTGGAPVTPAAVKTNITGLLTGIYVYTLTVTDNKGLTSTDTINVKVNPAANKPPVANAGANIQVQLPVSTTALDGSASTDADGQITTWLWEKTAGPAGGDLATPGASKTNVSNLHAGTYTYRLTVTDNSGATNSATVTVTVLAAPLNKPPVANAGTNIQVQLPLNTAALDGSASTDADGQITTWLWEKTSGPAGGDLATPGASKTNVSNLQEGTYTYRLTVTDNNGATNAATVTVTVLGATVNKPPVANAGTNIQVQLPLNTAALDGSASTDADGQITTWLWEKTSGPAGGDLATPGASKTNVSNLHEGTYTYRLTVTDNNGATNAATVTVTVLGAIVNKPPVANAGTNIQVQLPLNTAALDGSASTDADGQITTWLWEKTAGPVGGDLVTSNASKTNVSNLQEGTYTYRLTVTDNGGASATATVTITVLAEIPNKPPVANAGTNIQVQLPINTAALDGSASTDADGQITTWLWEKTGGPAGGDLATPNAAKTSVSNLQAGTYTYRLTVTDNKGASGTATVNVVVAAIPNKSPVAVTQGDRSIELPMDALIADGSASYDPDGNIVKYEWSQVNGPVAAHIQSPNTAQTLIRVTEGGEYQFRLTVTDDKGATGTTLFSLTVTGNNDGHQENKVQLYPNPATQYVRLQITRRGEAPLQVRIFDLNGRMQSQTRFTTPGAFLAEINISNLANGYYTVDVKAEDGSFNWKGRFVKVNN</sequence>
<dbReference type="InterPro" id="IPR012334">
    <property type="entry name" value="Pectin_lyas_fold"/>
</dbReference>
<dbReference type="InterPro" id="IPR022409">
    <property type="entry name" value="PKD/Chitinase_dom"/>
</dbReference>
<protein>
    <submittedName>
        <fullName evidence="2">T9SS type A sorting domain-containing protein</fullName>
    </submittedName>
</protein>
<organism evidence="2 3">
    <name type="scientific">Chitinophaga eiseniae</name>
    <dbReference type="NCBI Taxonomy" id="634771"/>
    <lineage>
        <taxon>Bacteria</taxon>
        <taxon>Pseudomonadati</taxon>
        <taxon>Bacteroidota</taxon>
        <taxon>Chitinophagia</taxon>
        <taxon>Chitinophagales</taxon>
        <taxon>Chitinophagaceae</taxon>
        <taxon>Chitinophaga</taxon>
    </lineage>
</organism>
<dbReference type="Pfam" id="PF22352">
    <property type="entry name" value="K319L-like_PKD"/>
    <property type="match status" value="7"/>
</dbReference>
<comment type="caution">
    <text evidence="2">The sequence shown here is derived from an EMBL/GenBank/DDBJ whole genome shotgun (WGS) entry which is preliminary data.</text>
</comment>
<dbReference type="RefSeq" id="WP_168737178.1">
    <property type="nucleotide sequence ID" value="NZ_JABAHZ010000001.1"/>
</dbReference>
<dbReference type="InterPro" id="IPR013783">
    <property type="entry name" value="Ig-like_fold"/>
</dbReference>
<reference evidence="2 3" key="1">
    <citation type="submission" date="2020-04" db="EMBL/GenBank/DDBJ databases">
        <authorList>
            <person name="Yin C."/>
        </authorList>
    </citation>
    <scope>NUCLEOTIDE SEQUENCE [LARGE SCALE GENOMIC DNA]</scope>
    <source>
        <strain evidence="2 3">Ak56</strain>
    </source>
</reference>
<name>A0A847SJZ9_9BACT</name>
<dbReference type="Proteomes" id="UP000552864">
    <property type="component" value="Unassembled WGS sequence"/>
</dbReference>
<dbReference type="PROSITE" id="PS50093">
    <property type="entry name" value="PKD"/>
    <property type="match status" value="3"/>
</dbReference>
<dbReference type="SUPFAM" id="SSF51126">
    <property type="entry name" value="Pectin lyase-like"/>
    <property type="match status" value="1"/>
</dbReference>
<dbReference type="InterPro" id="IPR029058">
    <property type="entry name" value="AB_hydrolase_fold"/>
</dbReference>
<feature type="domain" description="PKD" evidence="1">
    <location>
        <begin position="863"/>
        <end position="926"/>
    </location>
</feature>
<proteinExistence type="predicted"/>
<gene>
    <name evidence="2" type="ORF">HGH91_04180</name>
</gene>
<dbReference type="NCBIfam" id="NF041518">
    <property type="entry name" value="choice_anch_Q"/>
    <property type="match status" value="1"/>
</dbReference>
<dbReference type="PANTHER" id="PTHR46182">
    <property type="entry name" value="FI19480P1"/>
    <property type="match status" value="1"/>
</dbReference>
<dbReference type="SUPFAM" id="SSF49299">
    <property type="entry name" value="PKD domain"/>
    <property type="match status" value="7"/>
</dbReference>
<dbReference type="InterPro" id="IPR035986">
    <property type="entry name" value="PKD_dom_sf"/>
</dbReference>
<dbReference type="NCBIfam" id="TIGR04183">
    <property type="entry name" value="Por_Secre_tail"/>
    <property type="match status" value="1"/>
</dbReference>
<dbReference type="FunFam" id="2.60.40.10:FF:000257">
    <property type="entry name" value="Dyslexia-associated protein KIAA0319-like"/>
    <property type="match status" value="3"/>
</dbReference>
<dbReference type="SMART" id="SM00710">
    <property type="entry name" value="PbH1"/>
    <property type="match status" value="7"/>
</dbReference>
<feature type="domain" description="PKD" evidence="1">
    <location>
        <begin position="1247"/>
        <end position="1305"/>
    </location>
</feature>
<evidence type="ECO:0000259" key="1">
    <source>
        <dbReference type="PROSITE" id="PS50093"/>
    </source>
</evidence>
<dbReference type="GO" id="GO:0016020">
    <property type="term" value="C:membrane"/>
    <property type="evidence" value="ECO:0007669"/>
    <property type="project" value="TreeGrafter"/>
</dbReference>
<dbReference type="Gene3D" id="2.60.40.10">
    <property type="entry name" value="Immunoglobulins"/>
    <property type="match status" value="7"/>
</dbReference>
<evidence type="ECO:0000313" key="3">
    <source>
        <dbReference type="Proteomes" id="UP000552864"/>
    </source>
</evidence>
<dbReference type="InterPro" id="IPR011050">
    <property type="entry name" value="Pectin_lyase_fold/virulence"/>
</dbReference>
<dbReference type="InterPro" id="IPR026444">
    <property type="entry name" value="Secre_tail"/>
</dbReference>
<dbReference type="GO" id="GO:0031410">
    <property type="term" value="C:cytoplasmic vesicle"/>
    <property type="evidence" value="ECO:0007669"/>
    <property type="project" value="TreeGrafter"/>
</dbReference>
<dbReference type="Gene3D" id="3.40.50.1820">
    <property type="entry name" value="alpha/beta hydrolase"/>
    <property type="match status" value="1"/>
</dbReference>